<dbReference type="Pfam" id="PF14520">
    <property type="entry name" value="HHH_5"/>
    <property type="match status" value="1"/>
</dbReference>
<dbReference type="Pfam" id="PF07499">
    <property type="entry name" value="RuvA_C"/>
    <property type="match status" value="1"/>
</dbReference>
<dbReference type="SUPFAM" id="SSF46929">
    <property type="entry name" value="DNA helicase RuvA subunit, C-terminal domain"/>
    <property type="match status" value="1"/>
</dbReference>
<dbReference type="GO" id="GO:0005737">
    <property type="term" value="C:cytoplasm"/>
    <property type="evidence" value="ECO:0007669"/>
    <property type="project" value="UniProtKB-SubCell"/>
</dbReference>
<comment type="domain">
    <text evidence="6">Has three domains with a flexible linker between the domains II and III and assumes an 'L' shape. Domain III is highly mobile and contacts RuvB.</text>
</comment>
<feature type="domain" description="DNA helicase Holliday junction RuvA type" evidence="7">
    <location>
        <begin position="1"/>
        <end position="60"/>
    </location>
</feature>
<evidence type="ECO:0000256" key="4">
    <source>
        <dbReference type="ARBA" id="ARBA00023172"/>
    </source>
</evidence>
<dbReference type="HAMAP" id="MF_00031">
    <property type="entry name" value="DNA_HJ_migration_RuvA"/>
    <property type="match status" value="1"/>
</dbReference>
<evidence type="ECO:0000256" key="3">
    <source>
        <dbReference type="ARBA" id="ARBA00023125"/>
    </source>
</evidence>
<keyword evidence="10" id="KW-1185">Reference proteome</keyword>
<dbReference type="STRING" id="1451189.CFAL_05890"/>
<dbReference type="GO" id="GO:0006281">
    <property type="term" value="P:DNA repair"/>
    <property type="evidence" value="ECO:0007669"/>
    <property type="project" value="UniProtKB-UniRule"/>
</dbReference>
<comment type="caution">
    <text evidence="9">The sequence shown here is derived from an EMBL/GenBank/DDBJ whole genome shotgun (WGS) entry which is preliminary data.</text>
</comment>
<comment type="subcellular location">
    <subcellularLocation>
        <location evidence="6">Cytoplasm</location>
    </subcellularLocation>
</comment>
<dbReference type="Gene3D" id="1.10.150.20">
    <property type="entry name" value="5' to 3' exonuclease, C-terminal subdomain"/>
    <property type="match status" value="1"/>
</dbReference>
<comment type="similarity">
    <text evidence="6">Belongs to the RuvA family.</text>
</comment>
<evidence type="ECO:0000313" key="10">
    <source>
        <dbReference type="Proteomes" id="UP000285278"/>
    </source>
</evidence>
<dbReference type="InterPro" id="IPR011114">
    <property type="entry name" value="RuvA_C"/>
</dbReference>
<dbReference type="OrthoDB" id="5293449at2"/>
<dbReference type="GO" id="GO:0009379">
    <property type="term" value="C:Holliday junction helicase complex"/>
    <property type="evidence" value="ECO:0007669"/>
    <property type="project" value="InterPro"/>
</dbReference>
<dbReference type="Gene3D" id="1.10.8.10">
    <property type="entry name" value="DNA helicase RuvA subunit, C-terminal domain"/>
    <property type="match status" value="1"/>
</dbReference>
<protein>
    <recommendedName>
        <fullName evidence="6">Holliday junction branch migration complex subunit RuvA</fullName>
    </recommendedName>
</protein>
<evidence type="ECO:0000256" key="5">
    <source>
        <dbReference type="ARBA" id="ARBA00023204"/>
    </source>
</evidence>
<evidence type="ECO:0000259" key="8">
    <source>
        <dbReference type="Pfam" id="PF07499"/>
    </source>
</evidence>
<dbReference type="InterPro" id="IPR036267">
    <property type="entry name" value="RuvA_C_sf"/>
</dbReference>
<comment type="caution">
    <text evidence="6">Lacks conserved residue(s) required for the propagation of feature annotation.</text>
</comment>
<comment type="subunit">
    <text evidence="6">Homotetramer. Forms an RuvA(8)-RuvB(12)-Holliday junction (HJ) complex. HJ DNA is sandwiched between 2 RuvA tetramers; dsDNA enters through RuvA and exits via RuvB. An RuvB hexamer assembles on each DNA strand where it exits the tetramer. Each RuvB hexamer is contacted by two RuvA subunits (via domain III) on 2 adjacent RuvB subunits; this complex drives branch migration. In the full resolvosome a probable DNA-RuvA(4)-RuvB(12)-RuvC(2) complex forms which resolves the HJ.</text>
</comment>
<dbReference type="InterPro" id="IPR013849">
    <property type="entry name" value="DNA_helicase_Holl-junc_RuvA_I"/>
</dbReference>
<sequence>MISSLRGTVIDKGPDYVDIECAGVGYHCLGTAETIAGLPRGEEAFVYTTLVVREDSHTLYAFARPEERSTFAVLQTVSGVGARVALAIMSVLTPEALYAAVSSGDSKALQKAPGVGKRLAERMAVDLKGKVPEVPTGSTGNEPEAGAAQLQLPNTDVQDQVAEALMGLGFPETKATRAVQAVLQQWPENRAAESSSLLRATLNYLGGQR</sequence>
<dbReference type="RefSeq" id="WP_025402773.1">
    <property type="nucleotide sequence ID" value="NZ_CBCRUA010000006.1"/>
</dbReference>
<keyword evidence="5 6" id="KW-0234">DNA repair</keyword>
<evidence type="ECO:0000256" key="2">
    <source>
        <dbReference type="ARBA" id="ARBA00022763"/>
    </source>
</evidence>
<evidence type="ECO:0000256" key="1">
    <source>
        <dbReference type="ARBA" id="ARBA00022490"/>
    </source>
</evidence>
<evidence type="ECO:0000256" key="6">
    <source>
        <dbReference type="HAMAP-Rule" id="MF_00031"/>
    </source>
</evidence>
<keyword evidence="3 6" id="KW-0238">DNA-binding</keyword>
<dbReference type="SUPFAM" id="SSF50249">
    <property type="entry name" value="Nucleic acid-binding proteins"/>
    <property type="match status" value="1"/>
</dbReference>
<dbReference type="InterPro" id="IPR010994">
    <property type="entry name" value="RuvA_2-like"/>
</dbReference>
<keyword evidence="2 6" id="KW-0227">DNA damage</keyword>
<name>A0A418Q8C3_9CORY</name>
<dbReference type="NCBIfam" id="TIGR00084">
    <property type="entry name" value="ruvA"/>
    <property type="match status" value="1"/>
</dbReference>
<evidence type="ECO:0000259" key="7">
    <source>
        <dbReference type="Pfam" id="PF01330"/>
    </source>
</evidence>
<dbReference type="GO" id="GO:0006310">
    <property type="term" value="P:DNA recombination"/>
    <property type="evidence" value="ECO:0007669"/>
    <property type="project" value="UniProtKB-UniRule"/>
</dbReference>
<organism evidence="9 10">
    <name type="scientific">Corynebacterium falsenii</name>
    <dbReference type="NCBI Taxonomy" id="108486"/>
    <lineage>
        <taxon>Bacteria</taxon>
        <taxon>Bacillati</taxon>
        <taxon>Actinomycetota</taxon>
        <taxon>Actinomycetes</taxon>
        <taxon>Mycobacteriales</taxon>
        <taxon>Corynebacteriaceae</taxon>
        <taxon>Corynebacterium</taxon>
    </lineage>
</organism>
<reference evidence="9 10" key="1">
    <citation type="submission" date="2018-09" db="EMBL/GenBank/DDBJ databases">
        <title>Optimization and identification of Corynebacterium falsenii FN1-14 from fish paste.</title>
        <authorList>
            <person name="Daroonpunt R."/>
            <person name="Tanasupawat S."/>
        </authorList>
    </citation>
    <scope>NUCLEOTIDE SEQUENCE [LARGE SCALE GENOMIC DNA]</scope>
    <source>
        <strain evidence="9 10">FN1-14</strain>
    </source>
</reference>
<gene>
    <name evidence="6 9" type="primary">ruvA</name>
    <name evidence="9" type="ORF">D3M95_04240</name>
</gene>
<dbReference type="Gene3D" id="2.40.50.140">
    <property type="entry name" value="Nucleic acid-binding proteins"/>
    <property type="match status" value="1"/>
</dbReference>
<dbReference type="GO" id="GO:0048476">
    <property type="term" value="C:Holliday junction resolvase complex"/>
    <property type="evidence" value="ECO:0007669"/>
    <property type="project" value="UniProtKB-UniRule"/>
</dbReference>
<dbReference type="SUPFAM" id="SSF47781">
    <property type="entry name" value="RuvA domain 2-like"/>
    <property type="match status" value="1"/>
</dbReference>
<dbReference type="InterPro" id="IPR000085">
    <property type="entry name" value="RuvA"/>
</dbReference>
<dbReference type="Pfam" id="PF01330">
    <property type="entry name" value="RuvA_N"/>
    <property type="match status" value="1"/>
</dbReference>
<proteinExistence type="inferred from homology"/>
<dbReference type="GO" id="GO:0000400">
    <property type="term" value="F:four-way junction DNA binding"/>
    <property type="evidence" value="ECO:0007669"/>
    <property type="project" value="UniProtKB-UniRule"/>
</dbReference>
<comment type="function">
    <text evidence="6">The RuvA-RuvB-RuvC complex processes Holliday junction (HJ) DNA during genetic recombination and DNA repair, while the RuvA-RuvB complex plays an important role in the rescue of blocked DNA replication forks via replication fork reversal (RFR). RuvA specifically binds to HJ cruciform DNA, conferring on it an open structure. The RuvB hexamer acts as an ATP-dependent pump, pulling dsDNA into and through the RuvAB complex. HJ branch migration allows RuvC to scan DNA until it finds its consensus sequence, where it cleaves and resolves the cruciform DNA.</text>
</comment>
<evidence type="ECO:0000313" key="9">
    <source>
        <dbReference type="EMBL" id="RIX35719.1"/>
    </source>
</evidence>
<keyword evidence="4 6" id="KW-0233">DNA recombination</keyword>
<feature type="region of interest" description="Domain III" evidence="6">
    <location>
        <begin position="155"/>
        <end position="209"/>
    </location>
</feature>
<dbReference type="GO" id="GO:0005524">
    <property type="term" value="F:ATP binding"/>
    <property type="evidence" value="ECO:0007669"/>
    <property type="project" value="InterPro"/>
</dbReference>
<dbReference type="CDD" id="cd14332">
    <property type="entry name" value="UBA_RuvA_C"/>
    <property type="match status" value="1"/>
</dbReference>
<dbReference type="AlphaFoldDB" id="A0A418Q8C3"/>
<dbReference type="EMBL" id="QXJK01000003">
    <property type="protein sequence ID" value="RIX35719.1"/>
    <property type="molecule type" value="Genomic_DNA"/>
</dbReference>
<dbReference type="InterPro" id="IPR012340">
    <property type="entry name" value="NA-bd_OB-fold"/>
</dbReference>
<keyword evidence="1 6" id="KW-0963">Cytoplasm</keyword>
<accession>A0A418Q8C3</accession>
<feature type="domain" description="Holliday junction DNA helicase RuvA C-terminal" evidence="8">
    <location>
        <begin position="156"/>
        <end position="205"/>
    </location>
</feature>
<dbReference type="Proteomes" id="UP000285278">
    <property type="component" value="Unassembled WGS sequence"/>
</dbReference>
<dbReference type="GO" id="GO:0009378">
    <property type="term" value="F:four-way junction helicase activity"/>
    <property type="evidence" value="ECO:0007669"/>
    <property type="project" value="InterPro"/>
</dbReference>